<reference evidence="5 6" key="1">
    <citation type="submission" date="2010-07" db="EMBL/GenBank/DDBJ databases">
        <title>The draft genome of Paenibacillus curdlanolyticus YK9.</title>
        <authorList>
            <consortium name="US DOE Joint Genome Institute (JGI-PGF)"/>
            <person name="Lucas S."/>
            <person name="Copeland A."/>
            <person name="Lapidus A."/>
            <person name="Cheng J.-F."/>
            <person name="Bruce D."/>
            <person name="Goodwin L."/>
            <person name="Pitluck S."/>
            <person name="Land M.L."/>
            <person name="Hauser L."/>
            <person name="Chang Y.-J."/>
            <person name="Jeffries C."/>
            <person name="Anderson I.J."/>
            <person name="Johnson E."/>
            <person name="Loganathan U."/>
            <person name="Mulhopadhyay B."/>
            <person name="Kyrpides N."/>
            <person name="Woyke T.J."/>
        </authorList>
    </citation>
    <scope>NUCLEOTIDE SEQUENCE [LARGE SCALE GENOMIC DNA]</scope>
    <source>
        <strain evidence="5 6">YK9</strain>
    </source>
</reference>
<dbReference type="AlphaFoldDB" id="E0I9G4"/>
<dbReference type="PANTHER" id="PTHR30146">
    <property type="entry name" value="LACI-RELATED TRANSCRIPTIONAL REPRESSOR"/>
    <property type="match status" value="1"/>
</dbReference>
<dbReference type="PANTHER" id="PTHR30146:SF109">
    <property type="entry name" value="HTH-TYPE TRANSCRIPTIONAL REGULATOR GALS"/>
    <property type="match status" value="1"/>
</dbReference>
<dbReference type="Gene3D" id="3.40.50.2300">
    <property type="match status" value="2"/>
</dbReference>
<dbReference type="SUPFAM" id="SSF53822">
    <property type="entry name" value="Periplasmic binding protein-like I"/>
    <property type="match status" value="1"/>
</dbReference>
<dbReference type="EMBL" id="AEDD01000005">
    <property type="protein sequence ID" value="EFM11048.1"/>
    <property type="molecule type" value="Genomic_DNA"/>
</dbReference>
<dbReference type="Gene3D" id="1.10.260.40">
    <property type="entry name" value="lambda repressor-like DNA-binding domains"/>
    <property type="match status" value="1"/>
</dbReference>
<dbReference type="Pfam" id="PF13377">
    <property type="entry name" value="Peripla_BP_3"/>
    <property type="match status" value="1"/>
</dbReference>
<keyword evidence="6" id="KW-1185">Reference proteome</keyword>
<gene>
    <name evidence="5" type="ORF">PaecuDRAFT_2301</name>
</gene>
<accession>E0I9G4</accession>
<dbReference type="CDD" id="cd06267">
    <property type="entry name" value="PBP1_LacI_sugar_binding-like"/>
    <property type="match status" value="1"/>
</dbReference>
<evidence type="ECO:0000256" key="2">
    <source>
        <dbReference type="ARBA" id="ARBA00023125"/>
    </source>
</evidence>
<dbReference type="InterPro" id="IPR000843">
    <property type="entry name" value="HTH_LacI"/>
</dbReference>
<evidence type="ECO:0000256" key="3">
    <source>
        <dbReference type="ARBA" id="ARBA00023163"/>
    </source>
</evidence>
<dbReference type="InterPro" id="IPR028082">
    <property type="entry name" value="Peripla_BP_I"/>
</dbReference>
<name>E0I9G4_9BACL</name>
<dbReference type="SMART" id="SM00354">
    <property type="entry name" value="HTH_LACI"/>
    <property type="match status" value="1"/>
</dbReference>
<dbReference type="eggNOG" id="COG1609">
    <property type="taxonomic scope" value="Bacteria"/>
</dbReference>
<dbReference type="GO" id="GO:0003700">
    <property type="term" value="F:DNA-binding transcription factor activity"/>
    <property type="evidence" value="ECO:0007669"/>
    <property type="project" value="TreeGrafter"/>
</dbReference>
<proteinExistence type="predicted"/>
<protein>
    <submittedName>
        <fullName evidence="5">Transcriptional regulator, LacI family</fullName>
    </submittedName>
</protein>
<dbReference type="SUPFAM" id="SSF47413">
    <property type="entry name" value="lambda repressor-like DNA-binding domains"/>
    <property type="match status" value="1"/>
</dbReference>
<dbReference type="InterPro" id="IPR010982">
    <property type="entry name" value="Lambda_DNA-bd_dom_sf"/>
</dbReference>
<evidence type="ECO:0000256" key="1">
    <source>
        <dbReference type="ARBA" id="ARBA00023015"/>
    </source>
</evidence>
<dbReference type="STRING" id="717606.PaecuDRAFT_2301"/>
<keyword evidence="3" id="KW-0804">Transcription</keyword>
<dbReference type="OrthoDB" id="9775106at2"/>
<dbReference type="GO" id="GO:0000976">
    <property type="term" value="F:transcription cis-regulatory region binding"/>
    <property type="evidence" value="ECO:0007669"/>
    <property type="project" value="TreeGrafter"/>
</dbReference>
<keyword evidence="1" id="KW-0805">Transcription regulation</keyword>
<dbReference type="Proteomes" id="UP000005387">
    <property type="component" value="Unassembled WGS sequence"/>
</dbReference>
<feature type="domain" description="HTH lacI-type" evidence="4">
    <location>
        <begin position="2"/>
        <end position="56"/>
    </location>
</feature>
<dbReference type="PROSITE" id="PS50932">
    <property type="entry name" value="HTH_LACI_2"/>
    <property type="match status" value="1"/>
</dbReference>
<evidence type="ECO:0000259" key="4">
    <source>
        <dbReference type="PROSITE" id="PS50932"/>
    </source>
</evidence>
<keyword evidence="2" id="KW-0238">DNA-binding</keyword>
<organism evidence="5 6">
    <name type="scientific">Paenibacillus curdlanolyticus YK9</name>
    <dbReference type="NCBI Taxonomy" id="717606"/>
    <lineage>
        <taxon>Bacteria</taxon>
        <taxon>Bacillati</taxon>
        <taxon>Bacillota</taxon>
        <taxon>Bacilli</taxon>
        <taxon>Bacillales</taxon>
        <taxon>Paenibacillaceae</taxon>
        <taxon>Paenibacillus</taxon>
    </lineage>
</organism>
<dbReference type="InterPro" id="IPR046335">
    <property type="entry name" value="LacI/GalR-like_sensor"/>
</dbReference>
<sequence length="334" mass="37005">MVTIYDIAKQTGLSPTTISKVLNNYHDVSEKTKGRVLQAAKEMGYLPNSSARTLTTKRSWTLGILFMESTGMGIRHPFFNAVIESFKSEAESRGYDLMFISKDIGGKETSYLEHCRYRSVDGVIVILLDPRNPDMQELLDSDIPCVLLDCESTKAGTVYSDNLNGGYQAIQYLYSLGHRKIAHISGGSYYFAGQKRQLGYELALQRLKLNKRPDYIIEGGNYTMESGYEAMLELLALEDPPTAVFAAGDNLAIGALKALKEKGLRVPDDMSIIGFDDIELASHVTPAMTTIRQDTRLLGTKAAEILIESIESVRATVNIVLPVELVIRESCKEL</sequence>
<dbReference type="RefSeq" id="WP_006038297.1">
    <property type="nucleotide sequence ID" value="NZ_AEDD01000005.1"/>
</dbReference>
<dbReference type="Pfam" id="PF00356">
    <property type="entry name" value="LacI"/>
    <property type="match status" value="1"/>
</dbReference>
<dbReference type="CDD" id="cd01392">
    <property type="entry name" value="HTH_LacI"/>
    <property type="match status" value="1"/>
</dbReference>
<evidence type="ECO:0000313" key="5">
    <source>
        <dbReference type="EMBL" id="EFM11048.1"/>
    </source>
</evidence>
<evidence type="ECO:0000313" key="6">
    <source>
        <dbReference type="Proteomes" id="UP000005387"/>
    </source>
</evidence>